<dbReference type="AlphaFoldDB" id="A0A565BJR3"/>
<accession>A0A565BJR3</accession>
<gene>
    <name evidence="1" type="ORF">ANE_LOCUS11563</name>
</gene>
<keyword evidence="2" id="KW-1185">Reference proteome</keyword>
<sequence length="103" mass="11270">MRSRIENVNAVTTKSGRVLNPVAPQGKSPELAIDLEETEPEEMIPSMKRYVKGLVTSKVSGEDDFVKVSRDCSAPVNEEDGCLYEFGWSCKESSSSSFSCAIC</sequence>
<reference evidence="1" key="1">
    <citation type="submission" date="2019-07" db="EMBL/GenBank/DDBJ databases">
        <authorList>
            <person name="Dittberner H."/>
        </authorList>
    </citation>
    <scope>NUCLEOTIDE SEQUENCE [LARGE SCALE GENOMIC DNA]</scope>
</reference>
<organism evidence="1 2">
    <name type="scientific">Arabis nemorensis</name>
    <dbReference type="NCBI Taxonomy" id="586526"/>
    <lineage>
        <taxon>Eukaryota</taxon>
        <taxon>Viridiplantae</taxon>
        <taxon>Streptophyta</taxon>
        <taxon>Embryophyta</taxon>
        <taxon>Tracheophyta</taxon>
        <taxon>Spermatophyta</taxon>
        <taxon>Magnoliopsida</taxon>
        <taxon>eudicotyledons</taxon>
        <taxon>Gunneridae</taxon>
        <taxon>Pentapetalae</taxon>
        <taxon>rosids</taxon>
        <taxon>malvids</taxon>
        <taxon>Brassicales</taxon>
        <taxon>Brassicaceae</taxon>
        <taxon>Arabideae</taxon>
        <taxon>Arabis</taxon>
    </lineage>
</organism>
<comment type="caution">
    <text evidence="1">The sequence shown here is derived from an EMBL/GenBank/DDBJ whole genome shotgun (WGS) entry which is preliminary data.</text>
</comment>
<dbReference type="OrthoDB" id="1100365at2759"/>
<protein>
    <submittedName>
        <fullName evidence="1">Uncharacterized protein</fullName>
    </submittedName>
</protein>
<dbReference type="Proteomes" id="UP000489600">
    <property type="component" value="Unassembled WGS sequence"/>
</dbReference>
<name>A0A565BJR3_9BRAS</name>
<dbReference type="EMBL" id="CABITT030000004">
    <property type="protein sequence ID" value="VVB01119.1"/>
    <property type="molecule type" value="Genomic_DNA"/>
</dbReference>
<evidence type="ECO:0000313" key="2">
    <source>
        <dbReference type="Proteomes" id="UP000489600"/>
    </source>
</evidence>
<proteinExistence type="predicted"/>
<evidence type="ECO:0000313" key="1">
    <source>
        <dbReference type="EMBL" id="VVB01119.1"/>
    </source>
</evidence>